<dbReference type="HOGENOM" id="CLU_3015072_0_0_1"/>
<dbReference type="Proteomes" id="UP000054018">
    <property type="component" value="Unassembled WGS sequence"/>
</dbReference>
<evidence type="ECO:0000313" key="2">
    <source>
        <dbReference type="Proteomes" id="UP000054018"/>
    </source>
</evidence>
<reference evidence="2" key="2">
    <citation type="submission" date="2015-01" db="EMBL/GenBank/DDBJ databases">
        <title>Evolutionary Origins and Diversification of the Mycorrhizal Mutualists.</title>
        <authorList>
            <consortium name="DOE Joint Genome Institute"/>
            <consortium name="Mycorrhizal Genomics Consortium"/>
            <person name="Kohler A."/>
            <person name="Kuo A."/>
            <person name="Nagy L.G."/>
            <person name="Floudas D."/>
            <person name="Copeland A."/>
            <person name="Barry K.W."/>
            <person name="Cichocki N."/>
            <person name="Veneault-Fourrey C."/>
            <person name="LaButti K."/>
            <person name="Lindquist E.A."/>
            <person name="Lipzen A."/>
            <person name="Lundell T."/>
            <person name="Morin E."/>
            <person name="Murat C."/>
            <person name="Riley R."/>
            <person name="Ohm R."/>
            <person name="Sun H."/>
            <person name="Tunlid A."/>
            <person name="Henrissat B."/>
            <person name="Grigoriev I.V."/>
            <person name="Hibbett D.S."/>
            <person name="Martin F."/>
        </authorList>
    </citation>
    <scope>NUCLEOTIDE SEQUENCE [LARGE SCALE GENOMIC DNA]</scope>
    <source>
        <strain evidence="2">441</strain>
    </source>
</reference>
<name>A0A0D0A7V7_9AGAM</name>
<keyword evidence="2" id="KW-1185">Reference proteome</keyword>
<sequence>MRKSLIRHNSGRERDHDICGAPQHAVLTKDTSIESLSTVHAISGFIPILLENCHSA</sequence>
<protein>
    <submittedName>
        <fullName evidence="1">Uncharacterized protein</fullName>
    </submittedName>
</protein>
<reference evidence="1 2" key="1">
    <citation type="submission" date="2014-04" db="EMBL/GenBank/DDBJ databases">
        <authorList>
            <consortium name="DOE Joint Genome Institute"/>
            <person name="Kuo A."/>
            <person name="Kohler A."/>
            <person name="Costa M.D."/>
            <person name="Nagy L.G."/>
            <person name="Floudas D."/>
            <person name="Copeland A."/>
            <person name="Barry K.W."/>
            <person name="Cichocki N."/>
            <person name="Veneault-Fourrey C."/>
            <person name="LaButti K."/>
            <person name="Lindquist E.A."/>
            <person name="Lipzen A."/>
            <person name="Lundell T."/>
            <person name="Morin E."/>
            <person name="Murat C."/>
            <person name="Sun H."/>
            <person name="Tunlid A."/>
            <person name="Henrissat B."/>
            <person name="Grigoriev I.V."/>
            <person name="Hibbett D.S."/>
            <person name="Martin F."/>
            <person name="Nordberg H.P."/>
            <person name="Cantor M.N."/>
            <person name="Hua S.X."/>
        </authorList>
    </citation>
    <scope>NUCLEOTIDE SEQUENCE [LARGE SCALE GENOMIC DNA]</scope>
    <source>
        <strain evidence="1 2">441</strain>
    </source>
</reference>
<dbReference type="EMBL" id="KN833686">
    <property type="protein sequence ID" value="KIK30507.1"/>
    <property type="molecule type" value="Genomic_DNA"/>
</dbReference>
<gene>
    <name evidence="1" type="ORF">PISMIDRAFT_670540</name>
</gene>
<proteinExistence type="predicted"/>
<accession>A0A0D0A7V7</accession>
<evidence type="ECO:0000313" key="1">
    <source>
        <dbReference type="EMBL" id="KIK30507.1"/>
    </source>
</evidence>
<organism evidence="1 2">
    <name type="scientific">Pisolithus microcarpus 441</name>
    <dbReference type="NCBI Taxonomy" id="765257"/>
    <lineage>
        <taxon>Eukaryota</taxon>
        <taxon>Fungi</taxon>
        <taxon>Dikarya</taxon>
        <taxon>Basidiomycota</taxon>
        <taxon>Agaricomycotina</taxon>
        <taxon>Agaricomycetes</taxon>
        <taxon>Agaricomycetidae</taxon>
        <taxon>Boletales</taxon>
        <taxon>Sclerodermatineae</taxon>
        <taxon>Pisolithaceae</taxon>
        <taxon>Pisolithus</taxon>
    </lineage>
</organism>
<dbReference type="AlphaFoldDB" id="A0A0D0A7V7"/>